<organism evidence="4 5">
    <name type="scientific">Streptomyces nogalater</name>
    <dbReference type="NCBI Taxonomy" id="38314"/>
    <lineage>
        <taxon>Bacteria</taxon>
        <taxon>Bacillati</taxon>
        <taxon>Actinomycetota</taxon>
        <taxon>Actinomycetes</taxon>
        <taxon>Kitasatosporales</taxon>
        <taxon>Streptomycetaceae</taxon>
        <taxon>Streptomyces</taxon>
    </lineage>
</organism>
<keyword evidence="1 4" id="KW-0489">Methyltransferase</keyword>
<keyword evidence="2 4" id="KW-0808">Transferase</keyword>
<dbReference type="GO" id="GO:0061542">
    <property type="term" value="F:3-demethylubiquinol 3-O-methyltransferase activity"/>
    <property type="evidence" value="ECO:0007669"/>
    <property type="project" value="UniProtKB-EC"/>
</dbReference>
<sequence length="250" mass="27634">MSSFEFPGEYYEIMRRDFRPLAAETEFLASFVAPGGRVLDLGCGTGTNLRELGARGFSCVGVDQSASFIDYARKAGGPGVAYVHGKAEEFVADAPFDLVYSLFMTLNYLPRQELRPLLERTRKHLSPGGRLVLEFGHLLNFVENYQPHTVAHHRAEGVLITRLARQSVNPHAANWRNEETLLVRGPDGQVAMYDNFFDQSVLTGPEVRELLTETGFTVTAEYGGFRKEPAPGHGRGPLVIVAAPTEEFTA</sequence>
<dbReference type="InterPro" id="IPR041698">
    <property type="entry name" value="Methyltransf_25"/>
</dbReference>
<protein>
    <submittedName>
        <fullName evidence="4">Class I SAM-dependent methyltransferase</fullName>
        <ecNumber evidence="4">2.1.1.222</ecNumber>
        <ecNumber evidence="4">2.1.1.64</ecNumber>
    </submittedName>
</protein>
<dbReference type="Proteomes" id="UP001596065">
    <property type="component" value="Unassembled WGS sequence"/>
</dbReference>
<dbReference type="EC" id="2.1.1.64" evidence="4"/>
<dbReference type="PANTHER" id="PTHR43861">
    <property type="entry name" value="TRANS-ACONITATE 2-METHYLTRANSFERASE-RELATED"/>
    <property type="match status" value="1"/>
</dbReference>
<evidence type="ECO:0000313" key="4">
    <source>
        <dbReference type="EMBL" id="MFC5657248.1"/>
    </source>
</evidence>
<dbReference type="GO" id="GO:0032259">
    <property type="term" value="P:methylation"/>
    <property type="evidence" value="ECO:0007669"/>
    <property type="project" value="UniProtKB-KW"/>
</dbReference>
<evidence type="ECO:0000259" key="3">
    <source>
        <dbReference type="Pfam" id="PF13649"/>
    </source>
</evidence>
<dbReference type="SUPFAM" id="SSF53335">
    <property type="entry name" value="S-adenosyl-L-methionine-dependent methyltransferases"/>
    <property type="match status" value="1"/>
</dbReference>
<evidence type="ECO:0000256" key="2">
    <source>
        <dbReference type="ARBA" id="ARBA00022679"/>
    </source>
</evidence>
<name>A0ABW0WHK9_STRNO</name>
<dbReference type="Pfam" id="PF13649">
    <property type="entry name" value="Methyltransf_25"/>
    <property type="match status" value="1"/>
</dbReference>
<gene>
    <name evidence="4" type="ORF">ACFP3J_17360</name>
</gene>
<dbReference type="Gene3D" id="2.20.130.10">
    <property type="entry name" value="CAC2371-like domains"/>
    <property type="match status" value="1"/>
</dbReference>
<keyword evidence="5" id="KW-1185">Reference proteome</keyword>
<evidence type="ECO:0000256" key="1">
    <source>
        <dbReference type="ARBA" id="ARBA00022603"/>
    </source>
</evidence>
<dbReference type="CDD" id="cd02440">
    <property type="entry name" value="AdoMet_MTases"/>
    <property type="match status" value="1"/>
</dbReference>
<dbReference type="GO" id="GO:0102208">
    <property type="term" value="F:2-polyprenyl-6-hydroxyphenol methylase activity"/>
    <property type="evidence" value="ECO:0007669"/>
    <property type="project" value="UniProtKB-EC"/>
</dbReference>
<evidence type="ECO:0000313" key="5">
    <source>
        <dbReference type="Proteomes" id="UP001596065"/>
    </source>
</evidence>
<dbReference type="PANTHER" id="PTHR43861:SF1">
    <property type="entry name" value="TRANS-ACONITATE 2-METHYLTRANSFERASE"/>
    <property type="match status" value="1"/>
</dbReference>
<dbReference type="Gene3D" id="3.40.50.150">
    <property type="entry name" value="Vaccinia Virus protein VP39"/>
    <property type="match status" value="1"/>
</dbReference>
<feature type="domain" description="Methyltransferase" evidence="3">
    <location>
        <begin position="38"/>
        <end position="129"/>
    </location>
</feature>
<dbReference type="EMBL" id="JBHSOE010000026">
    <property type="protein sequence ID" value="MFC5657248.1"/>
    <property type="molecule type" value="Genomic_DNA"/>
</dbReference>
<dbReference type="EC" id="2.1.1.222" evidence="4"/>
<dbReference type="RefSeq" id="WP_344349321.1">
    <property type="nucleotide sequence ID" value="NZ_BAAASM010000028.1"/>
</dbReference>
<accession>A0ABW0WHK9</accession>
<comment type="caution">
    <text evidence="4">The sequence shown here is derived from an EMBL/GenBank/DDBJ whole genome shotgun (WGS) entry which is preliminary data.</text>
</comment>
<dbReference type="InterPro" id="IPR029063">
    <property type="entry name" value="SAM-dependent_MTases_sf"/>
</dbReference>
<reference evidence="5" key="1">
    <citation type="journal article" date="2019" name="Int. J. Syst. Evol. Microbiol.">
        <title>The Global Catalogue of Microorganisms (GCM) 10K type strain sequencing project: providing services to taxonomists for standard genome sequencing and annotation.</title>
        <authorList>
            <consortium name="The Broad Institute Genomics Platform"/>
            <consortium name="The Broad Institute Genome Sequencing Center for Infectious Disease"/>
            <person name="Wu L."/>
            <person name="Ma J."/>
        </authorList>
    </citation>
    <scope>NUCLEOTIDE SEQUENCE [LARGE SCALE GENOMIC DNA]</scope>
    <source>
        <strain evidence="5">KCTC 5701</strain>
    </source>
</reference>
<proteinExistence type="predicted"/>